<dbReference type="AlphaFoldDB" id="A0A9P6E020"/>
<dbReference type="Proteomes" id="UP000886523">
    <property type="component" value="Unassembled WGS sequence"/>
</dbReference>
<evidence type="ECO:0000313" key="2">
    <source>
        <dbReference type="EMBL" id="KAF9520102.1"/>
    </source>
</evidence>
<reference evidence="2" key="1">
    <citation type="journal article" date="2020" name="Nat. Commun.">
        <title>Large-scale genome sequencing of mycorrhizal fungi provides insights into the early evolution of symbiotic traits.</title>
        <authorList>
            <person name="Miyauchi S."/>
            <person name="Kiss E."/>
            <person name="Kuo A."/>
            <person name="Drula E."/>
            <person name="Kohler A."/>
            <person name="Sanchez-Garcia M."/>
            <person name="Morin E."/>
            <person name="Andreopoulos B."/>
            <person name="Barry K.W."/>
            <person name="Bonito G."/>
            <person name="Buee M."/>
            <person name="Carver A."/>
            <person name="Chen C."/>
            <person name="Cichocki N."/>
            <person name="Clum A."/>
            <person name="Culley D."/>
            <person name="Crous P.W."/>
            <person name="Fauchery L."/>
            <person name="Girlanda M."/>
            <person name="Hayes R.D."/>
            <person name="Keri Z."/>
            <person name="LaButti K."/>
            <person name="Lipzen A."/>
            <person name="Lombard V."/>
            <person name="Magnuson J."/>
            <person name="Maillard F."/>
            <person name="Murat C."/>
            <person name="Nolan M."/>
            <person name="Ohm R.A."/>
            <person name="Pangilinan J."/>
            <person name="Pereira M.F."/>
            <person name="Perotto S."/>
            <person name="Peter M."/>
            <person name="Pfister S."/>
            <person name="Riley R."/>
            <person name="Sitrit Y."/>
            <person name="Stielow J.B."/>
            <person name="Szollosi G."/>
            <person name="Zifcakova L."/>
            <person name="Stursova M."/>
            <person name="Spatafora J.W."/>
            <person name="Tedersoo L."/>
            <person name="Vaario L.M."/>
            <person name="Yamada A."/>
            <person name="Yan M."/>
            <person name="Wang P."/>
            <person name="Xu J."/>
            <person name="Bruns T."/>
            <person name="Baldrian P."/>
            <person name="Vilgalys R."/>
            <person name="Dunand C."/>
            <person name="Henrissat B."/>
            <person name="Grigoriev I.V."/>
            <person name="Hibbett D."/>
            <person name="Nagy L.G."/>
            <person name="Martin F.M."/>
        </authorList>
    </citation>
    <scope>NUCLEOTIDE SEQUENCE</scope>
    <source>
        <strain evidence="2">UP504</strain>
    </source>
</reference>
<proteinExistence type="predicted"/>
<organism evidence="2 3">
    <name type="scientific">Hydnum rufescens UP504</name>
    <dbReference type="NCBI Taxonomy" id="1448309"/>
    <lineage>
        <taxon>Eukaryota</taxon>
        <taxon>Fungi</taxon>
        <taxon>Dikarya</taxon>
        <taxon>Basidiomycota</taxon>
        <taxon>Agaricomycotina</taxon>
        <taxon>Agaricomycetes</taxon>
        <taxon>Cantharellales</taxon>
        <taxon>Hydnaceae</taxon>
        <taxon>Hydnum</taxon>
    </lineage>
</organism>
<name>A0A9P6E020_9AGAM</name>
<gene>
    <name evidence="2" type="ORF">BS47DRAFT_1336437</name>
</gene>
<feature type="region of interest" description="Disordered" evidence="1">
    <location>
        <begin position="1"/>
        <end position="29"/>
    </location>
</feature>
<comment type="caution">
    <text evidence="2">The sequence shown here is derived from an EMBL/GenBank/DDBJ whole genome shotgun (WGS) entry which is preliminary data.</text>
</comment>
<sequence>MLAEEGSRGSGGNHKATPEYSTDRGLSRQIVVPKHFRELVRQLADPSGDPNGEL</sequence>
<keyword evidence="3" id="KW-1185">Reference proteome</keyword>
<accession>A0A9P6E020</accession>
<evidence type="ECO:0000256" key="1">
    <source>
        <dbReference type="SAM" id="MobiDB-lite"/>
    </source>
</evidence>
<evidence type="ECO:0000313" key="3">
    <source>
        <dbReference type="Proteomes" id="UP000886523"/>
    </source>
</evidence>
<dbReference type="EMBL" id="MU128914">
    <property type="protein sequence ID" value="KAF9520102.1"/>
    <property type="molecule type" value="Genomic_DNA"/>
</dbReference>
<protein>
    <submittedName>
        <fullName evidence="2">Uncharacterized protein</fullName>
    </submittedName>
</protein>